<name>A0ABV8UXV5_9BACL</name>
<evidence type="ECO:0000313" key="3">
    <source>
        <dbReference type="Proteomes" id="UP001595733"/>
    </source>
</evidence>
<feature type="domain" description="Transposase IS200-like" evidence="1">
    <location>
        <begin position="8"/>
        <end position="122"/>
    </location>
</feature>
<organism evidence="2 3">
    <name type="scientific">Chryseomicrobium palamuruense</name>
    <dbReference type="NCBI Taxonomy" id="682973"/>
    <lineage>
        <taxon>Bacteria</taxon>
        <taxon>Bacillati</taxon>
        <taxon>Bacillota</taxon>
        <taxon>Bacilli</taxon>
        <taxon>Bacillales</taxon>
        <taxon>Caryophanaceae</taxon>
        <taxon>Chryseomicrobium</taxon>
    </lineage>
</organism>
<protein>
    <submittedName>
        <fullName evidence="2">Transposase</fullName>
    </submittedName>
</protein>
<reference evidence="3" key="1">
    <citation type="journal article" date="2019" name="Int. J. Syst. Evol. Microbiol.">
        <title>The Global Catalogue of Microorganisms (GCM) 10K type strain sequencing project: providing services to taxonomists for standard genome sequencing and annotation.</title>
        <authorList>
            <consortium name="The Broad Institute Genomics Platform"/>
            <consortium name="The Broad Institute Genome Sequencing Center for Infectious Disease"/>
            <person name="Wu L."/>
            <person name="Ma J."/>
        </authorList>
    </citation>
    <scope>NUCLEOTIDE SEQUENCE [LARGE SCALE GENOMIC DNA]</scope>
    <source>
        <strain evidence="3">CCUG 50353</strain>
    </source>
</reference>
<dbReference type="SMART" id="SM01321">
    <property type="entry name" value="Y1_Tnp"/>
    <property type="match status" value="1"/>
</dbReference>
<sequence length="193" mass="22666">MTKPRVLLKDNFYHVTIHGHNELAIFANYENKAAFLRILSKVHLKYKFTLLAYCIMSNHYHLLIKSVEVPLSMVVGSINLRYSLWYKRRHGHKGTLYDARFFAETRNSAQSLITTSVYIHCNPVHTLTPIVLSAELYEFSSYKYYFYELTTPPYLNTALLYSHLPFSFTSDKLNYQNLISTARRNPNKKSRKK</sequence>
<dbReference type="InterPro" id="IPR036515">
    <property type="entry name" value="Transposase_17_sf"/>
</dbReference>
<dbReference type="SUPFAM" id="SSF143422">
    <property type="entry name" value="Transposase IS200-like"/>
    <property type="match status" value="1"/>
</dbReference>
<keyword evidence="3" id="KW-1185">Reference proteome</keyword>
<evidence type="ECO:0000259" key="1">
    <source>
        <dbReference type="SMART" id="SM01321"/>
    </source>
</evidence>
<dbReference type="RefSeq" id="WP_378142151.1">
    <property type="nucleotide sequence ID" value="NZ_JBHSEF010000023.1"/>
</dbReference>
<dbReference type="Proteomes" id="UP001595733">
    <property type="component" value="Unassembled WGS sequence"/>
</dbReference>
<dbReference type="PANTHER" id="PTHR34322">
    <property type="entry name" value="TRANSPOSASE, Y1_TNP DOMAIN-CONTAINING"/>
    <property type="match status" value="1"/>
</dbReference>
<gene>
    <name evidence="2" type="ORF">ACFO0S_11190</name>
</gene>
<accession>A0ABV8UXV5</accession>
<dbReference type="InterPro" id="IPR002686">
    <property type="entry name" value="Transposase_17"/>
</dbReference>
<evidence type="ECO:0000313" key="2">
    <source>
        <dbReference type="EMBL" id="MFC4355617.1"/>
    </source>
</evidence>
<comment type="caution">
    <text evidence="2">The sequence shown here is derived from an EMBL/GenBank/DDBJ whole genome shotgun (WGS) entry which is preliminary data.</text>
</comment>
<dbReference type="PANTHER" id="PTHR34322:SF2">
    <property type="entry name" value="TRANSPOSASE IS200-LIKE DOMAIN-CONTAINING PROTEIN"/>
    <property type="match status" value="1"/>
</dbReference>
<proteinExistence type="predicted"/>
<dbReference type="Pfam" id="PF01797">
    <property type="entry name" value="Y1_Tnp"/>
    <property type="match status" value="1"/>
</dbReference>
<dbReference type="Gene3D" id="3.30.70.1290">
    <property type="entry name" value="Transposase IS200-like"/>
    <property type="match status" value="1"/>
</dbReference>
<dbReference type="EMBL" id="JBHSEF010000023">
    <property type="protein sequence ID" value="MFC4355617.1"/>
    <property type="molecule type" value="Genomic_DNA"/>
</dbReference>